<protein>
    <recommendedName>
        <fullName evidence="5">Protein YAE1</fullName>
    </recommendedName>
    <alternativeName>
        <fullName evidence="4">Protein yae1</fullName>
    </alternativeName>
</protein>
<proteinExistence type="inferred from homology"/>
<evidence type="ECO:0000313" key="10">
    <source>
        <dbReference type="EMBL" id="RKP03446.1"/>
    </source>
</evidence>
<keyword evidence="7" id="KW-0539">Nucleus</keyword>
<dbReference type="GO" id="GO:0005737">
    <property type="term" value="C:cytoplasm"/>
    <property type="evidence" value="ECO:0007669"/>
    <property type="project" value="UniProtKB-SubCell"/>
</dbReference>
<evidence type="ECO:0000313" key="11">
    <source>
        <dbReference type="Proteomes" id="UP000268535"/>
    </source>
</evidence>
<dbReference type="OrthoDB" id="20086at2759"/>
<dbReference type="GO" id="GO:0005634">
    <property type="term" value="C:nucleus"/>
    <property type="evidence" value="ECO:0007669"/>
    <property type="project" value="UniProtKB-SubCell"/>
</dbReference>
<dbReference type="InterPro" id="IPR038881">
    <property type="entry name" value="Yae1-like"/>
</dbReference>
<evidence type="ECO:0000256" key="3">
    <source>
        <dbReference type="ARBA" id="ARBA00007096"/>
    </source>
</evidence>
<dbReference type="EMBL" id="ML014123">
    <property type="protein sequence ID" value="RKP03446.1"/>
    <property type="molecule type" value="Genomic_DNA"/>
</dbReference>
<feature type="non-terminal residue" evidence="10">
    <location>
        <position position="70"/>
    </location>
</feature>
<dbReference type="PANTHER" id="PTHR18829">
    <property type="entry name" value="PROTEIN YAE1 HOMOLOG"/>
    <property type="match status" value="1"/>
</dbReference>
<evidence type="ECO:0000256" key="6">
    <source>
        <dbReference type="ARBA" id="ARBA00022490"/>
    </source>
</evidence>
<dbReference type="AlphaFoldDB" id="A0A4P9XD70"/>
<evidence type="ECO:0000256" key="2">
    <source>
        <dbReference type="ARBA" id="ARBA00004496"/>
    </source>
</evidence>
<organism evidence="10 12">
    <name type="scientific">Caulochytrium protostelioides</name>
    <dbReference type="NCBI Taxonomy" id="1555241"/>
    <lineage>
        <taxon>Eukaryota</taxon>
        <taxon>Fungi</taxon>
        <taxon>Fungi incertae sedis</taxon>
        <taxon>Chytridiomycota</taxon>
        <taxon>Chytridiomycota incertae sedis</taxon>
        <taxon>Chytridiomycetes</taxon>
        <taxon>Caulochytriales</taxon>
        <taxon>Caulochytriaceae</taxon>
        <taxon>Caulochytrium</taxon>
    </lineage>
</organism>
<keyword evidence="6" id="KW-0963">Cytoplasm</keyword>
<dbReference type="Proteomes" id="UP000274922">
    <property type="component" value="Unassembled WGS sequence"/>
</dbReference>
<evidence type="ECO:0000256" key="5">
    <source>
        <dbReference type="ARBA" id="ARBA00018400"/>
    </source>
</evidence>
<evidence type="ECO:0000256" key="4">
    <source>
        <dbReference type="ARBA" id="ARBA00017286"/>
    </source>
</evidence>
<dbReference type="PANTHER" id="PTHR18829:SF0">
    <property type="entry name" value="PROTEIN YAE1 HOMOLOG"/>
    <property type="match status" value="1"/>
</dbReference>
<reference evidence="9" key="3">
    <citation type="submission" date="2018-08" db="EMBL/GenBank/DDBJ databases">
        <title>Leveraging single-cell genomics to expand the Fungal Tree of Life.</title>
        <authorList>
            <consortium name="DOE Joint Genome Institute"/>
            <person name="Ahrendt S.R."/>
            <person name="Quandt C.A."/>
            <person name="Ciobanu D."/>
            <person name="Clum A."/>
            <person name="Salamov A."/>
            <person name="Andreopoulos B."/>
            <person name="Cheng J.-F."/>
            <person name="Woyke T."/>
            <person name="Pelin A."/>
            <person name="Henrissat B."/>
            <person name="Reynolds N."/>
            <person name="Benny G.L."/>
            <person name="Smith M.E."/>
            <person name="James T.Y."/>
            <person name="Grigoriev I.V."/>
        </authorList>
    </citation>
    <scope>NUCLEOTIDE SEQUENCE</scope>
    <source>
        <strain evidence="9">ATCC 52028</strain>
    </source>
</reference>
<dbReference type="Proteomes" id="UP000268535">
    <property type="component" value="Unassembled WGS sequence"/>
</dbReference>
<evidence type="ECO:0000313" key="9">
    <source>
        <dbReference type="EMBL" id="RKO98179.1"/>
    </source>
</evidence>
<comment type="subcellular location">
    <subcellularLocation>
        <location evidence="2">Cytoplasm</location>
    </subcellularLocation>
    <subcellularLocation>
        <location evidence="1">Nucleus</location>
    </subcellularLocation>
</comment>
<sequence length="70" mass="7712">IWGDEAEDHAQAVQDRLADNEYQRLQETHRTVGYLEGIEQGKPETLPQGFDEGFVAAGPIGQQIGYLVGV</sequence>
<dbReference type="InterPro" id="IPR019191">
    <property type="entry name" value="Essential_protein_Yae1_N"/>
</dbReference>
<evidence type="ECO:0000313" key="12">
    <source>
        <dbReference type="Proteomes" id="UP000274922"/>
    </source>
</evidence>
<feature type="non-terminal residue" evidence="10">
    <location>
        <position position="1"/>
    </location>
</feature>
<accession>A0A4P9XD70</accession>
<dbReference type="EMBL" id="ML009110">
    <property type="protein sequence ID" value="RKO98179.1"/>
    <property type="molecule type" value="Genomic_DNA"/>
</dbReference>
<gene>
    <name evidence="9" type="ORF">CAUPRSCDRAFT_4360</name>
    <name evidence="10" type="ORF">CXG81DRAFT_844</name>
</gene>
<reference evidence="11 12" key="1">
    <citation type="journal article" date="2018" name="Nat. Microbiol.">
        <title>Leveraging single-cell genomics to expand the fungal tree of life.</title>
        <authorList>
            <person name="Ahrendt S.R."/>
            <person name="Quandt C.A."/>
            <person name="Ciobanu D."/>
            <person name="Clum A."/>
            <person name="Salamov A."/>
            <person name="Andreopoulos B."/>
            <person name="Cheng J.F."/>
            <person name="Woyke T."/>
            <person name="Pelin A."/>
            <person name="Henrissat B."/>
            <person name="Reynolds N.K."/>
            <person name="Benny G.L."/>
            <person name="Smith M.E."/>
            <person name="James T.Y."/>
            <person name="Grigoriev I.V."/>
        </authorList>
    </citation>
    <scope>NUCLEOTIDE SEQUENCE [LARGE SCALE GENOMIC DNA]</scope>
    <source>
        <strain evidence="11 12">ATCC 52028</strain>
    </source>
</reference>
<name>A0A4P9XD70_9FUNG</name>
<dbReference type="Pfam" id="PF09811">
    <property type="entry name" value="Yae1_N"/>
    <property type="match status" value="1"/>
</dbReference>
<feature type="domain" description="Essential protein Yae1 N-terminal" evidence="8">
    <location>
        <begin position="33"/>
        <end position="70"/>
    </location>
</feature>
<keyword evidence="12" id="KW-1185">Reference proteome</keyword>
<reference evidence="10" key="2">
    <citation type="submission" date="2018-04" db="EMBL/GenBank/DDBJ databases">
        <title>Leveraging single-cell genomics to expand the Fungal Tree of Life.</title>
        <authorList>
            <consortium name="DOE Joint Genome Institute"/>
            <person name="Ahrendt S.R."/>
            <person name="Quandt C.A."/>
            <person name="Ciobanu D."/>
            <person name="Clum A."/>
            <person name="Salamov A."/>
            <person name="Andreopoulos B."/>
            <person name="Cheng J.-F."/>
            <person name="Woyke T."/>
            <person name="Pelin A."/>
            <person name="Henrissat B."/>
            <person name="Benny G.L."/>
            <person name="Smith M.E."/>
            <person name="James T.Y."/>
            <person name="Grigoriev I.V."/>
        </authorList>
    </citation>
    <scope>NUCLEOTIDE SEQUENCE</scope>
    <source>
        <strain evidence="10">ATCC 52028</strain>
    </source>
</reference>
<evidence type="ECO:0000256" key="7">
    <source>
        <dbReference type="ARBA" id="ARBA00023242"/>
    </source>
</evidence>
<comment type="similarity">
    <text evidence="3">Belongs to the YAE1 family.</text>
</comment>
<evidence type="ECO:0000256" key="1">
    <source>
        <dbReference type="ARBA" id="ARBA00004123"/>
    </source>
</evidence>
<evidence type="ECO:0000259" key="8">
    <source>
        <dbReference type="Pfam" id="PF09811"/>
    </source>
</evidence>